<comment type="similarity">
    <text evidence="1">Belongs to the class-I pyridine nucleotide-disulfide oxidoreductase family.</text>
</comment>
<dbReference type="Proteomes" id="UP000014974">
    <property type="component" value="Unassembled WGS sequence"/>
</dbReference>
<dbReference type="SUPFAM" id="SSF55424">
    <property type="entry name" value="FAD/NAD-linked reductases, dimerisation (C-terminal) domain"/>
    <property type="match status" value="1"/>
</dbReference>
<evidence type="ECO:0000313" key="4">
    <source>
        <dbReference type="EMBL" id="EPR69654.1"/>
    </source>
</evidence>
<evidence type="ECO:0000256" key="1">
    <source>
        <dbReference type="ARBA" id="ARBA00007532"/>
    </source>
</evidence>
<dbReference type="PANTHER" id="PTHR22912">
    <property type="entry name" value="DISULFIDE OXIDOREDUCTASE"/>
    <property type="match status" value="1"/>
</dbReference>
<comment type="caution">
    <text evidence="4">The sequence shown here is derived from an EMBL/GenBank/DDBJ whole genome shotgun (WGS) entry which is preliminary data.</text>
</comment>
<sequence>MKHAGRALETDETSGFFKVIVDPESKQILGATILSLDGGEVMAVLQMAMVGKVTYDKIQNLPIAHPTLAESLNSLMMQIK</sequence>
<name>S7WSE5_9BACT</name>
<dbReference type="RefSeq" id="WP_020889173.1">
    <property type="nucleotide sequence ID" value="NZ_ATNM01000064.1"/>
</dbReference>
<feature type="domain" description="Pyridine nucleotide-disulphide oxidoreductase dimerisation" evidence="3">
    <location>
        <begin position="2"/>
        <end position="73"/>
    </location>
</feature>
<dbReference type="STRING" id="641524.ADICYQ_1439"/>
<reference evidence="4 5" key="1">
    <citation type="journal article" date="2013" name="Genome Announc.">
        <title>Draft Genome Sequence of Cyclobacterium qasimii Strain M12-11BT, Isolated from Arctic Marine Sediment.</title>
        <authorList>
            <person name="Shivaji S."/>
            <person name="Ara S."/>
            <person name="Singh A."/>
            <person name="Kumar Pinnaka A."/>
        </authorList>
    </citation>
    <scope>NUCLEOTIDE SEQUENCE [LARGE SCALE GENOMIC DNA]</scope>
    <source>
        <strain evidence="4 5">M12-11B</strain>
    </source>
</reference>
<proteinExistence type="inferred from homology"/>
<dbReference type="EMBL" id="ATNM01000064">
    <property type="protein sequence ID" value="EPR69654.1"/>
    <property type="molecule type" value="Genomic_DNA"/>
</dbReference>
<gene>
    <name evidence="4" type="ORF">ADICYQ_1439</name>
</gene>
<keyword evidence="2" id="KW-0520">NAD</keyword>
<evidence type="ECO:0000259" key="3">
    <source>
        <dbReference type="Pfam" id="PF02852"/>
    </source>
</evidence>
<dbReference type="PANTHER" id="PTHR22912:SF151">
    <property type="entry name" value="DIHYDROLIPOYL DEHYDROGENASE, MITOCHONDRIAL"/>
    <property type="match status" value="1"/>
</dbReference>
<dbReference type="eggNOG" id="COG1249">
    <property type="taxonomic scope" value="Bacteria"/>
</dbReference>
<dbReference type="InterPro" id="IPR004099">
    <property type="entry name" value="Pyr_nucl-diS_OxRdtase_dimer"/>
</dbReference>
<dbReference type="GO" id="GO:0006103">
    <property type="term" value="P:2-oxoglutarate metabolic process"/>
    <property type="evidence" value="ECO:0007669"/>
    <property type="project" value="TreeGrafter"/>
</dbReference>
<dbReference type="Pfam" id="PF02852">
    <property type="entry name" value="Pyr_redox_dim"/>
    <property type="match status" value="1"/>
</dbReference>
<dbReference type="AlphaFoldDB" id="S7WSE5"/>
<evidence type="ECO:0000313" key="5">
    <source>
        <dbReference type="Proteomes" id="UP000014974"/>
    </source>
</evidence>
<dbReference type="Gene3D" id="3.30.390.30">
    <property type="match status" value="1"/>
</dbReference>
<protein>
    <submittedName>
        <fullName evidence="4">PF00070 family, FAD-dependent NAD(P)-disulfide oxidoreductase</fullName>
    </submittedName>
</protein>
<dbReference type="GO" id="GO:0050660">
    <property type="term" value="F:flavin adenine dinucleotide binding"/>
    <property type="evidence" value="ECO:0007669"/>
    <property type="project" value="TreeGrafter"/>
</dbReference>
<organism evidence="4 5">
    <name type="scientific">Cyclobacterium qasimii M12-11B</name>
    <dbReference type="NCBI Taxonomy" id="641524"/>
    <lineage>
        <taxon>Bacteria</taxon>
        <taxon>Pseudomonadati</taxon>
        <taxon>Bacteroidota</taxon>
        <taxon>Cytophagia</taxon>
        <taxon>Cytophagales</taxon>
        <taxon>Cyclobacteriaceae</taxon>
        <taxon>Cyclobacterium</taxon>
    </lineage>
</organism>
<evidence type="ECO:0000256" key="2">
    <source>
        <dbReference type="ARBA" id="ARBA00023027"/>
    </source>
</evidence>
<accession>S7WSE5</accession>
<dbReference type="InterPro" id="IPR016156">
    <property type="entry name" value="FAD/NAD-linked_Rdtase_dimer_sf"/>
</dbReference>
<dbReference type="GO" id="GO:0004148">
    <property type="term" value="F:dihydrolipoyl dehydrogenase (NADH) activity"/>
    <property type="evidence" value="ECO:0007669"/>
    <property type="project" value="TreeGrafter"/>
</dbReference>
<dbReference type="InterPro" id="IPR050151">
    <property type="entry name" value="Class-I_Pyr_Nuc-Dis_Oxidored"/>
</dbReference>